<comment type="caution">
    <text evidence="6">The sequence shown here is derived from an EMBL/GenBank/DDBJ whole genome shotgun (WGS) entry which is preliminary data.</text>
</comment>
<protein>
    <recommendedName>
        <fullName evidence="3">Nuclease SbcCD subunit C</fullName>
    </recommendedName>
</protein>
<feature type="coiled-coil region" evidence="4">
    <location>
        <begin position="603"/>
        <end position="742"/>
    </location>
</feature>
<sequence length="1044" mass="117635">MKPIKLTLKNFGPYRNETIDFAKLNQSSLFLIAGPTGSGKTTIFDAITFALYGAGASDDRDVEQMRSDFAGPDDVTVIEFQFEHQGLIYDIRRAPKQTRNKKRGTGQKEYAAEGTLKIFENGQQKAELTKLLEINTTLESVLQINRRQFTQIILLPQGDFRRFLIASSADKETVLRHIFKTQLYQKWGDALNDQLKELKGNTKDWQSAINRDLTKIKWSENQSEGIKTQSTEAQIEALKTQQVAAHRNLKQLDQKNEELRKNVNACQSKLDEAKERNKQIQTLNDKRTALAQLNEQQSHFDAMQKQLATLTWVKQHQEGYNRLNELATQRTDYQSRGSEAQAQIETLNKKAQTLAKQTQALEQRADEHTENLEQLSILRHYRPQMEQYQTVLKDIKSTKADLVAVDNQLDAQKITLNKLTAAHAQNEQQLAARSELKSALLNHQHQMEQVERLTSWANRIQVQSDDLAQLDSEISDEADKIKQKQGQVATLKATYEDLNNDFIQNQILVLAGQLKPGTPCPVCGSEHHPHPAKTIDDKPVDQKMVQDAEHDYRIAKDELTRLGSKHSEQQKQRTQMNAKVDQELTLLLNDLNKLVDASQVHAITAAKRLIANVADENQEAIQQTQAKLADLKQVQADDEATQVKLQDTTGLIEQLTNQKNELNTNYQKQLTQRDDLRTNLPDDITTLDQLNERIDALSEQVTTYQDEVDDNQAAQKQNHEQLASLNAELKAINDNIVTIKADEQHKQTQFDQSLQAYFGDDGITQFKGQLAHLDQIDELSTAIEHYQNELSSVKTTIKTYEEVVGDDQTIDLTTLMNRLVELEQQLKTAQQHSQAERDQVLLNNQVLKDVTANYQKIGAQTDRLDQLTLLSTTVNGRGDAKLSLERYVLRAQLVTILSVANTYLANLSANRYQLMLHDGIGSNQKDTGLEIDVYDDNVGQARSVHTLSGGESFIAALSLALALGEVIQNESGGIKIDTLFIDEGFGSLDRDSLQTAMAALENIESDGRTIGIISHVAMLQEQIASQLRVIPEEQGQSHVKTIAP</sequence>
<dbReference type="Gene3D" id="3.40.50.300">
    <property type="entry name" value="P-loop containing nucleotide triphosphate hydrolases"/>
    <property type="match status" value="2"/>
</dbReference>
<comment type="subunit">
    <text evidence="2">Heterodimer of SbcC and SbcD.</text>
</comment>
<dbReference type="Pfam" id="PF13476">
    <property type="entry name" value="AAA_23"/>
    <property type="match status" value="1"/>
</dbReference>
<dbReference type="SUPFAM" id="SSF52540">
    <property type="entry name" value="P-loop containing nucleoside triphosphate hydrolases"/>
    <property type="match status" value="1"/>
</dbReference>
<dbReference type="EMBL" id="JAWMWH010000003">
    <property type="protein sequence ID" value="MEJ6401206.1"/>
    <property type="molecule type" value="Genomic_DNA"/>
</dbReference>
<comment type="similarity">
    <text evidence="1">Belongs to the SMC family. SbcC subfamily.</text>
</comment>
<reference evidence="6 7" key="1">
    <citation type="submission" date="2023-10" db="EMBL/GenBank/DDBJ databases">
        <title>Nicoliella lavandulae sp. nov. isolated from Lavandula angustifolia flowers.</title>
        <authorList>
            <person name="Alcantara C."/>
            <person name="Zuniga M."/>
            <person name="Landete J.M."/>
            <person name="Monedero V."/>
        </authorList>
    </citation>
    <scope>NUCLEOTIDE SEQUENCE [LARGE SCALE GENOMIC DNA]</scope>
    <source>
        <strain evidence="6 7">Es01</strain>
    </source>
</reference>
<evidence type="ECO:0000256" key="1">
    <source>
        <dbReference type="ARBA" id="ARBA00006930"/>
    </source>
</evidence>
<feature type="coiled-coil region" evidence="4">
    <location>
        <begin position="433"/>
        <end position="501"/>
    </location>
</feature>
<evidence type="ECO:0000259" key="5">
    <source>
        <dbReference type="Pfam" id="PF13476"/>
    </source>
</evidence>
<dbReference type="Pfam" id="PF13558">
    <property type="entry name" value="SbcC_Walker_B"/>
    <property type="match status" value="1"/>
</dbReference>
<evidence type="ECO:0000256" key="3">
    <source>
        <dbReference type="ARBA" id="ARBA00013368"/>
    </source>
</evidence>
<dbReference type="RefSeq" id="WP_339961044.1">
    <property type="nucleotide sequence ID" value="NZ_JAWMWH010000003.1"/>
</dbReference>
<organism evidence="6 7">
    <name type="scientific">Nicoliella lavandulae</name>
    <dbReference type="NCBI Taxonomy" id="3082954"/>
    <lineage>
        <taxon>Bacteria</taxon>
        <taxon>Bacillati</taxon>
        <taxon>Bacillota</taxon>
        <taxon>Bacilli</taxon>
        <taxon>Lactobacillales</taxon>
        <taxon>Lactobacillaceae</taxon>
        <taxon>Nicoliella</taxon>
    </lineage>
</organism>
<dbReference type="InterPro" id="IPR038729">
    <property type="entry name" value="Rad50/SbcC_AAA"/>
</dbReference>
<proteinExistence type="inferred from homology"/>
<evidence type="ECO:0000256" key="4">
    <source>
        <dbReference type="SAM" id="Coils"/>
    </source>
</evidence>
<evidence type="ECO:0000313" key="7">
    <source>
        <dbReference type="Proteomes" id="UP001370590"/>
    </source>
</evidence>
<evidence type="ECO:0000313" key="6">
    <source>
        <dbReference type="EMBL" id="MEJ6401206.1"/>
    </source>
</evidence>
<dbReference type="PANTHER" id="PTHR32114:SF2">
    <property type="entry name" value="ABC TRANSPORTER ABCH.3"/>
    <property type="match status" value="1"/>
</dbReference>
<accession>A0ABU8SMR4</accession>
<feature type="coiled-coil region" evidence="4">
    <location>
        <begin position="776"/>
        <end position="839"/>
    </location>
</feature>
<evidence type="ECO:0000256" key="2">
    <source>
        <dbReference type="ARBA" id="ARBA00011322"/>
    </source>
</evidence>
<dbReference type="PANTHER" id="PTHR32114">
    <property type="entry name" value="ABC TRANSPORTER ABCH.3"/>
    <property type="match status" value="1"/>
</dbReference>
<keyword evidence="7" id="KW-1185">Reference proteome</keyword>
<feature type="coiled-coil region" evidence="4">
    <location>
        <begin position="337"/>
        <end position="378"/>
    </location>
</feature>
<feature type="domain" description="Rad50/SbcC-type AAA" evidence="5">
    <location>
        <begin position="5"/>
        <end position="216"/>
    </location>
</feature>
<dbReference type="Proteomes" id="UP001370590">
    <property type="component" value="Unassembled WGS sequence"/>
</dbReference>
<keyword evidence="4" id="KW-0175">Coiled coil</keyword>
<dbReference type="InterPro" id="IPR027417">
    <property type="entry name" value="P-loop_NTPase"/>
</dbReference>
<name>A0ABU8SMR4_9LACO</name>
<feature type="coiled-coil region" evidence="4">
    <location>
        <begin position="235"/>
        <end position="296"/>
    </location>
</feature>
<gene>
    <name evidence="6" type="ORF">R4146_08655</name>
</gene>